<dbReference type="AlphaFoldDB" id="A0A2I1RDX6"/>
<protein>
    <submittedName>
        <fullName evidence="2">Uncharacterized protein</fullName>
    </submittedName>
</protein>
<evidence type="ECO:0000313" key="2">
    <source>
        <dbReference type="EMBL" id="PKZ67295.1"/>
    </source>
</evidence>
<dbReference type="Proteomes" id="UP000234662">
    <property type="component" value="Unassembled WGS sequence"/>
</dbReference>
<organism evidence="2 3">
    <name type="scientific">Gordonia terrae</name>
    <dbReference type="NCBI Taxonomy" id="2055"/>
    <lineage>
        <taxon>Bacteria</taxon>
        <taxon>Bacillati</taxon>
        <taxon>Actinomycetota</taxon>
        <taxon>Actinomycetes</taxon>
        <taxon>Mycobacteriales</taxon>
        <taxon>Gordoniaceae</taxon>
        <taxon>Gordonia</taxon>
    </lineage>
</organism>
<sequence length="87" mass="9644">MEREPPREAPAFDLVVPPLVGLPVDLPLLEAPPFEPLVERRPAVGFPEVELPRVDPPRAEPPRVEPAAPREEDARVPVLAFEAIRTD</sequence>
<evidence type="ECO:0000256" key="1">
    <source>
        <dbReference type="SAM" id="MobiDB-lite"/>
    </source>
</evidence>
<name>A0A2I1RDX6_9ACTN</name>
<feature type="region of interest" description="Disordered" evidence="1">
    <location>
        <begin position="52"/>
        <end position="72"/>
    </location>
</feature>
<accession>A0A2I1RDX6</accession>
<gene>
    <name evidence="2" type="ORF">CYJ73_01005</name>
</gene>
<evidence type="ECO:0000313" key="3">
    <source>
        <dbReference type="Proteomes" id="UP000234662"/>
    </source>
</evidence>
<proteinExistence type="predicted"/>
<dbReference type="EMBL" id="PKJC01000001">
    <property type="protein sequence ID" value="PKZ67295.1"/>
    <property type="molecule type" value="Genomic_DNA"/>
</dbReference>
<comment type="caution">
    <text evidence="2">The sequence shown here is derived from an EMBL/GenBank/DDBJ whole genome shotgun (WGS) entry which is preliminary data.</text>
</comment>
<reference evidence="2 3" key="1">
    <citation type="submission" date="2017-12" db="EMBL/GenBank/DDBJ databases">
        <title>Phylogenetic diversity of female urinary microbiome.</title>
        <authorList>
            <person name="Thomas-White K."/>
            <person name="Wolfe A.J."/>
        </authorList>
    </citation>
    <scope>NUCLEOTIDE SEQUENCE [LARGE SCALE GENOMIC DNA]</scope>
    <source>
        <strain evidence="2 3">UMB0777</strain>
    </source>
</reference>